<dbReference type="Proteomes" id="UP000092931">
    <property type="component" value="Chromosome"/>
</dbReference>
<proteinExistence type="predicted"/>
<dbReference type="AlphaFoldDB" id="A0A1B1YLN1"/>
<dbReference type="Gene3D" id="3.30.420.40">
    <property type="match status" value="2"/>
</dbReference>
<protein>
    <submittedName>
        <fullName evidence="3">Uncharacterized protein</fullName>
    </submittedName>
</protein>
<evidence type="ECO:0000313" key="3">
    <source>
        <dbReference type="EMBL" id="ANX01652.1"/>
    </source>
</evidence>
<evidence type="ECO:0000313" key="4">
    <source>
        <dbReference type="Proteomes" id="UP000092931"/>
    </source>
</evidence>
<sequence>MNNNIIIGVDHGNRFIKSSEGIYSSGYVESSTVPVITENLLYYNGKYYSIGGKRVKYHYDKTIDETFFILTLPALAMRLSKEGITSADVILGVGLPLSHFQLKQKFINYFKRDNIHFTYNQKKYQVNIKEVMCFPQAISGYMLYFEKYREIDYLNLLDFGQVTLDAVKIHQSKPIIDSAISLNWGMLKLIKSIQEQIRKETGIEISEEQVEMTLQGKKALFFDDRINKIIKTTTITFVNDMLDELRENGYELQATMNLLMGGGAYIVQNTLDKGKHQNRIGYTEILPESQIANAVGYERLIREALRRR</sequence>
<dbReference type="Pfam" id="PF21522">
    <property type="entry name" value="MreB-like_C"/>
    <property type="match status" value="1"/>
</dbReference>
<evidence type="ECO:0000259" key="1">
    <source>
        <dbReference type="Pfam" id="PF17989"/>
    </source>
</evidence>
<gene>
    <name evidence="3" type="ORF">CSTERLE_08710</name>
</gene>
<dbReference type="SUPFAM" id="SSF53067">
    <property type="entry name" value="Actin-like ATPase domain"/>
    <property type="match status" value="2"/>
</dbReference>
<feature type="domain" description="Actin-like protein N-terminal" evidence="1">
    <location>
        <begin position="32"/>
        <end position="137"/>
    </location>
</feature>
<name>A0A1B1YLN1_THEST</name>
<dbReference type="InterPro" id="IPR043129">
    <property type="entry name" value="ATPase_NBD"/>
</dbReference>
<evidence type="ECO:0000259" key="2">
    <source>
        <dbReference type="Pfam" id="PF21522"/>
    </source>
</evidence>
<dbReference type="EMBL" id="CP014673">
    <property type="protein sequence ID" value="ANX01652.1"/>
    <property type="molecule type" value="Genomic_DNA"/>
</dbReference>
<dbReference type="RefSeq" id="WP_065820889.1">
    <property type="nucleotide sequence ID" value="NZ_CP014673.1"/>
</dbReference>
<dbReference type="CDD" id="cd10227">
    <property type="entry name" value="ASKHA_NBD_ParM-like"/>
    <property type="match status" value="1"/>
</dbReference>
<dbReference type="InterPro" id="IPR040607">
    <property type="entry name" value="ALP_N"/>
</dbReference>
<reference evidence="3 4" key="1">
    <citation type="submission" date="2016-02" db="EMBL/GenBank/DDBJ databases">
        <title>Comparison of Clostridium stercorarium subspecies using comparative genomics and transcriptomics.</title>
        <authorList>
            <person name="Schellenberg J."/>
            <person name="Thallinger G."/>
            <person name="Levin D.B."/>
            <person name="Zhang X."/>
            <person name="Alvare G."/>
            <person name="Fristensky B."/>
            <person name="Sparling R."/>
        </authorList>
    </citation>
    <scope>NUCLEOTIDE SEQUENCE [LARGE SCALE GENOMIC DNA]</scope>
    <source>
        <strain evidence="3 4">DSM 9219</strain>
    </source>
</reference>
<dbReference type="Pfam" id="PF17989">
    <property type="entry name" value="ALP_N"/>
    <property type="match status" value="1"/>
</dbReference>
<dbReference type="InterPro" id="IPR049067">
    <property type="entry name" value="MreB-like_C"/>
</dbReference>
<accession>A0A1B1YLN1</accession>
<organism evidence="3 4">
    <name type="scientific">Thermoclostridium stercorarium subsp. leptospartum DSM 9219</name>
    <dbReference type="NCBI Taxonomy" id="1346611"/>
    <lineage>
        <taxon>Bacteria</taxon>
        <taxon>Bacillati</taxon>
        <taxon>Bacillota</taxon>
        <taxon>Clostridia</taxon>
        <taxon>Eubacteriales</taxon>
        <taxon>Oscillospiraceae</taxon>
        <taxon>Thermoclostridium</taxon>
    </lineage>
</organism>
<feature type="domain" description="Actin homologue MreB-like C-terminal" evidence="2">
    <location>
        <begin position="156"/>
        <end position="272"/>
    </location>
</feature>